<comment type="caution">
    <text evidence="1">The sequence shown here is derived from an EMBL/GenBank/DDBJ whole genome shotgun (WGS) entry which is preliminary data.</text>
</comment>
<sequence>MYPWSDQGPRRGAALLAHQATFGCVVRTPLPPWPLDTLKVAQLPPRGGVGLSSSIKNSAEYEGRYPPSLARKLTLVGNGSLPPIVPSSLITADVAVTRADDKNTAALIASTWALVAGQAHIEIRDCLLQMHCQRPAPFVEHAGQDMPITKPRIVDHPSFRAVKCLEMRVITLDVDRVDPVAEGLSLTEKEFEGIVEPLDVPLLDVPSPTDAGFGVLTSTPTKIRDRLIQTHREHARSSANEKGNEVGSLGEAEENQDSEAIGVTQDPQLNKSSSNNNLGLPLAQSPKKRHDSHGNTNIAVSSGSNVNKVTKEVAPPEKLALNNDENTSFTLLSKGALTDGENAELIDPTDL</sequence>
<evidence type="ECO:0000313" key="2">
    <source>
        <dbReference type="Proteomes" id="UP000824881"/>
    </source>
</evidence>
<accession>A0ACB7J0D5</accession>
<keyword evidence="2" id="KW-1185">Reference proteome</keyword>
<dbReference type="Proteomes" id="UP000824881">
    <property type="component" value="Unassembled WGS sequence"/>
</dbReference>
<protein>
    <submittedName>
        <fullName evidence="1">Uncharacterized protein</fullName>
    </submittedName>
</protein>
<evidence type="ECO:0000313" key="1">
    <source>
        <dbReference type="EMBL" id="KAG9223601.1"/>
    </source>
</evidence>
<dbReference type="EMBL" id="WQMT02000004">
    <property type="protein sequence ID" value="KAG9223601.1"/>
    <property type="molecule type" value="Genomic_DNA"/>
</dbReference>
<gene>
    <name evidence="1" type="ORF">CCMSSC00406_0009232</name>
</gene>
<proteinExistence type="predicted"/>
<reference evidence="1 2" key="1">
    <citation type="journal article" date="2021" name="Appl. Environ. Microbiol.">
        <title>Genetic linkage and physical mapping for an oyster mushroom Pleurotus cornucopiae and QTL analysis for the trait cap color.</title>
        <authorList>
            <person name="Zhang Y."/>
            <person name="Gao W."/>
            <person name="Sonnenberg A."/>
            <person name="Chen Q."/>
            <person name="Zhang J."/>
            <person name="Huang C."/>
        </authorList>
    </citation>
    <scope>NUCLEOTIDE SEQUENCE [LARGE SCALE GENOMIC DNA]</scope>
    <source>
        <strain evidence="1">CCMSSC00406</strain>
    </source>
</reference>
<organism evidence="1 2">
    <name type="scientific">Pleurotus cornucopiae</name>
    <name type="common">Cornucopia mushroom</name>
    <dbReference type="NCBI Taxonomy" id="5321"/>
    <lineage>
        <taxon>Eukaryota</taxon>
        <taxon>Fungi</taxon>
        <taxon>Dikarya</taxon>
        <taxon>Basidiomycota</taxon>
        <taxon>Agaricomycotina</taxon>
        <taxon>Agaricomycetes</taxon>
        <taxon>Agaricomycetidae</taxon>
        <taxon>Agaricales</taxon>
        <taxon>Pleurotineae</taxon>
        <taxon>Pleurotaceae</taxon>
        <taxon>Pleurotus</taxon>
    </lineage>
</organism>
<name>A0ACB7J0D5_PLECO</name>